<feature type="region of interest" description="Disordered" evidence="1">
    <location>
        <begin position="533"/>
        <end position="571"/>
    </location>
</feature>
<name>A0A504X042_LEIDO</name>
<dbReference type="GO" id="GO:0003684">
    <property type="term" value="F:damaged DNA binding"/>
    <property type="evidence" value="ECO:0007669"/>
    <property type="project" value="InterPro"/>
</dbReference>
<dbReference type="InterPro" id="IPR036353">
    <property type="entry name" value="XPC-bd_sf"/>
</dbReference>
<dbReference type="VEuPathDB" id="TriTrypDB:LdCL_360013000"/>
<dbReference type="EMBL" id="RHLD01000002">
    <property type="protein sequence ID" value="TPP42361.1"/>
    <property type="molecule type" value="Genomic_DNA"/>
</dbReference>
<dbReference type="Proteomes" id="UP000318821">
    <property type="component" value="Unassembled WGS sequence"/>
</dbReference>
<comment type="caution">
    <text evidence="2">The sequence shown here is derived from an EMBL/GenBank/DDBJ whole genome shotgun (WGS) entry which is preliminary data.</text>
</comment>
<proteinExistence type="predicted"/>
<feature type="region of interest" description="Disordered" evidence="1">
    <location>
        <begin position="385"/>
        <end position="521"/>
    </location>
</feature>
<evidence type="ECO:0000313" key="2">
    <source>
        <dbReference type="EMBL" id="TPP42361.1"/>
    </source>
</evidence>
<dbReference type="VEuPathDB" id="TriTrypDB:LdBPK_360810.1"/>
<feature type="compositionally biased region" description="Basic and acidic residues" evidence="1">
    <location>
        <begin position="502"/>
        <end position="514"/>
    </location>
</feature>
<feature type="compositionally biased region" description="Low complexity" evidence="1">
    <location>
        <begin position="539"/>
        <end position="562"/>
    </location>
</feature>
<feature type="region of interest" description="Disordered" evidence="1">
    <location>
        <begin position="1284"/>
        <end position="1323"/>
    </location>
</feature>
<accession>A0A504X042</accession>
<dbReference type="VEuPathDB" id="TriTrypDB:LDHU3_36.1060"/>
<evidence type="ECO:0000313" key="3">
    <source>
        <dbReference type="Proteomes" id="UP000318821"/>
    </source>
</evidence>
<dbReference type="GO" id="GO:0043161">
    <property type="term" value="P:proteasome-mediated ubiquitin-dependent protein catabolic process"/>
    <property type="evidence" value="ECO:0007669"/>
    <property type="project" value="InterPro"/>
</dbReference>
<feature type="compositionally biased region" description="Polar residues" evidence="1">
    <location>
        <begin position="387"/>
        <end position="404"/>
    </location>
</feature>
<feature type="compositionally biased region" description="Acidic residues" evidence="1">
    <location>
        <begin position="405"/>
        <end position="427"/>
    </location>
</feature>
<dbReference type="GO" id="GO:0006289">
    <property type="term" value="P:nucleotide-excision repair"/>
    <property type="evidence" value="ECO:0007669"/>
    <property type="project" value="InterPro"/>
</dbReference>
<evidence type="ECO:0000256" key="1">
    <source>
        <dbReference type="SAM" id="MobiDB-lite"/>
    </source>
</evidence>
<dbReference type="SUPFAM" id="SSF101238">
    <property type="entry name" value="XPC-binding domain"/>
    <property type="match status" value="1"/>
</dbReference>
<protein>
    <submittedName>
        <fullName evidence="2">Uncharacterized protein</fullName>
    </submittedName>
</protein>
<reference evidence="3" key="1">
    <citation type="submission" date="2019-02" db="EMBL/GenBank/DDBJ databases">
        <title>FDA dAtabase for Regulatory Grade micrObial Sequences (FDA-ARGOS): Supporting development and validation of Infectious Disease Dx tests.</title>
        <authorList>
            <person name="Duncan R."/>
            <person name="Fisher C."/>
            <person name="Tallon L."/>
            <person name="Sadzewicz L."/>
            <person name="Sengamalay N."/>
            <person name="Ott S."/>
            <person name="Godinez A."/>
            <person name="Nagaraj S."/>
            <person name="Vavikolanu K."/>
            <person name="Vyas G."/>
            <person name="Nadendla S."/>
            <person name="Aluvathingal J."/>
            <person name="Sichtig H."/>
        </authorList>
    </citation>
    <scope>NUCLEOTIDE SEQUENCE [LARGE SCALE GENOMIC DNA]</scope>
    <source>
        <strain evidence="3">FDAARGOS_360</strain>
    </source>
</reference>
<feature type="region of interest" description="Disordered" evidence="1">
    <location>
        <begin position="1182"/>
        <end position="1201"/>
    </location>
</feature>
<dbReference type="Gene3D" id="1.10.10.540">
    <property type="entry name" value="XPC-binding domain"/>
    <property type="match status" value="1"/>
</dbReference>
<gene>
    <name evidence="2" type="ORF">CGC20_29515</name>
</gene>
<organism evidence="2 3">
    <name type="scientific">Leishmania donovani</name>
    <dbReference type="NCBI Taxonomy" id="5661"/>
    <lineage>
        <taxon>Eukaryota</taxon>
        <taxon>Discoba</taxon>
        <taxon>Euglenozoa</taxon>
        <taxon>Kinetoplastea</taxon>
        <taxon>Metakinetoplastina</taxon>
        <taxon>Trypanosomatida</taxon>
        <taxon>Trypanosomatidae</taxon>
        <taxon>Leishmaniinae</taxon>
        <taxon>Leishmania</taxon>
    </lineage>
</organism>
<sequence>MLADMDLSRFHARDHLFLFAPSTTVGFPKTQANMSALSPSATPVTLRSVSGKSLLVTPPVTLATVLTVATGPPFSFTPESVKILLHGRIVRLLQYQKQHGSDVFKLPLDASAYTPPRTIAKCENSVALASSSSSGAEFKAEPRSVIVYGVPQHIRATASAPHTGAQEPAALSTPFAEAHGKSLPISTSPRVGQQECSDSTCTTIAATPTTAKASRRASLMRLPVNSPTARATPIKGPLPYPHSPDGLRELDKICAEFDSDDDEDLITLLQGAPPSIYNHPTVLYMSNKVKGDLVILQAAMEQIARVSPVFFDWIVENPQRFLSALNRGGERSLQQVKDQLRMLAMRAMADQMSGETPSRHVMMLEVNTRDGSPDVYQVEVQVGDFSDASTPSDSLTPNSLADNNSAEEEKGDGEDSVNTDDEMEENDTAASSVDAFAEDGGVAEGTEEEEEGDERHRGAILLPSTPGPLEEAPSAYPPSGTVPSPDRAVTGAMLSHGGSVTKAEERASAEERELPLTPSNPADAVAAGVARRSFPPLPSTSSAAARSTPLDVAASPASPAVSPHEDSDAEDVRLSGLRKELEHVDSLTQQWAHQATNDAAHRAHAAISKLRRDLFTVLNDLITTSSTPASSLRSFGDVRRLAVLACNFFSAAEEFYVQLDEQGVRSSVFGETPQDSVAAFAAVAALSRLLVCDVDAAVERQLQEGTPGLSRVGALRSVRHIHSIRESPALRWTTAEGPEKLLMALLQLCRQQRAVVLWYSSHYVLKEVGKTIQTIAYILGGRGEGQQTVSLQRLKVTSKTHKQDEVADCITALSDALADTGTLSDAMRCQWFTLMHSRYQRLVLPIEKDLPAPHMTSDPLYVCDTRHVLPPKGSGAHPDTLHGTMDSAARWWAGYCDDRHTCCADKWCLALTERLWNIVTAMENAAAEVTAENVVLVLTGDGTEASAANSPSLEAAVRGWLGDITWIPVDSVVAPSVATASTSLSRSVARHSAVLFEQVWPPAEAKDGIAAADPSSSVAGVHGMLPLFSGDVHMVDVAAVAAGHRPVLELAGGAALPTYLATVARNFVLPASAREQIFVRHLFGMFAKYPRIPVAAAVRDAALANARCQDSPWLVSEYVLYDYGGALSTFTDADEKADTAVAVGAAVTTKPASSTAAAALPSPMTDPSAECASDTFVRMPSVPLGKRLSTPRPLPPTQRRPVRATLRSQLARAQAAAGAMSKRQYARSHAVDELYEMMLGSLLEHRPTGEANVLDHLVHYVESSQDAMRGRVYKRRAEAAAAAAAQKVAHSTKPSHSAVGGGSSCTQPQPPGGKPNSFARRRQ</sequence>